<dbReference type="Pfam" id="PF01135">
    <property type="entry name" value="PCMT"/>
    <property type="match status" value="1"/>
</dbReference>
<keyword evidence="2" id="KW-0808">Transferase</keyword>
<sequence length="217" mass="23603">MDIELARFNMIEQQIRPWEVLDPGLLGLLKKLPRELFVPPQDRDLAFADLNLPISHGECMMQPKVEARLTQALALTSADRVLEVGTGTGYLTALLASCCAQVTSIDIHGDFLKPASARLESLGIVNATFEEGDAAEDWAENDGWDAIILTGSVPVPPHAHRNRLAAGGRLVAIVGQSPIMEAMLYSRNDVGELTELSLFDTSLPPLINVRTPSAFTF</sequence>
<gene>
    <name evidence="2" type="ORF">MGWOODY_XGa83</name>
</gene>
<comment type="similarity">
    <text evidence="1">Belongs to the methyltransferase superfamily. L-isoaspartyl/D-aspartyl protein methyltransferase family.</text>
</comment>
<dbReference type="InterPro" id="IPR000682">
    <property type="entry name" value="PCMT"/>
</dbReference>
<dbReference type="InterPro" id="IPR029063">
    <property type="entry name" value="SAM-dependent_MTases_sf"/>
</dbReference>
<dbReference type="EC" id="2.1.1.77" evidence="2"/>
<evidence type="ECO:0000313" key="2">
    <source>
        <dbReference type="EMBL" id="CUS50472.1"/>
    </source>
</evidence>
<dbReference type="AlphaFoldDB" id="A0A160TPF7"/>
<dbReference type="PANTHER" id="PTHR11579">
    <property type="entry name" value="PROTEIN-L-ISOASPARTATE O-METHYLTRANSFERASE"/>
    <property type="match status" value="1"/>
</dbReference>
<dbReference type="GO" id="GO:0004719">
    <property type="term" value="F:protein-L-isoaspartate (D-aspartate) O-methyltransferase activity"/>
    <property type="evidence" value="ECO:0007669"/>
    <property type="project" value="UniProtKB-EC"/>
</dbReference>
<dbReference type="Gene3D" id="3.40.50.150">
    <property type="entry name" value="Vaccinia Virus protein VP39"/>
    <property type="match status" value="1"/>
</dbReference>
<organism evidence="2">
    <name type="scientific">hydrothermal vent metagenome</name>
    <dbReference type="NCBI Taxonomy" id="652676"/>
    <lineage>
        <taxon>unclassified sequences</taxon>
        <taxon>metagenomes</taxon>
        <taxon>ecological metagenomes</taxon>
    </lineage>
</organism>
<dbReference type="GO" id="GO:0032259">
    <property type="term" value="P:methylation"/>
    <property type="evidence" value="ECO:0007669"/>
    <property type="project" value="UniProtKB-KW"/>
</dbReference>
<dbReference type="SUPFAM" id="SSF53335">
    <property type="entry name" value="S-adenosyl-L-methionine-dependent methyltransferases"/>
    <property type="match status" value="1"/>
</dbReference>
<protein>
    <submittedName>
        <fullName evidence="2">Protein-L-isoaspartate O-methyltransferase</fullName>
        <ecNumber evidence="2">2.1.1.77</ecNumber>
    </submittedName>
</protein>
<dbReference type="CDD" id="cd02440">
    <property type="entry name" value="AdoMet_MTases"/>
    <property type="match status" value="1"/>
</dbReference>
<name>A0A160TPF7_9ZZZZ</name>
<keyword evidence="2" id="KW-0489">Methyltransferase</keyword>
<evidence type="ECO:0000256" key="1">
    <source>
        <dbReference type="ARBA" id="ARBA00005369"/>
    </source>
</evidence>
<proteinExistence type="inferred from homology"/>
<accession>A0A160TPF7</accession>
<dbReference type="GO" id="GO:0005737">
    <property type="term" value="C:cytoplasm"/>
    <property type="evidence" value="ECO:0007669"/>
    <property type="project" value="TreeGrafter"/>
</dbReference>
<dbReference type="PANTHER" id="PTHR11579:SF18">
    <property type="entry name" value="PROTEIN-L-ISOASPARTATE O-METHYLTRANSFERASE"/>
    <property type="match status" value="1"/>
</dbReference>
<reference evidence="2" key="1">
    <citation type="submission" date="2015-10" db="EMBL/GenBank/DDBJ databases">
        <authorList>
            <person name="Gilbert D.G."/>
        </authorList>
    </citation>
    <scope>NUCLEOTIDE SEQUENCE</scope>
</reference>
<dbReference type="EMBL" id="CZRL01000032">
    <property type="protein sequence ID" value="CUS50472.1"/>
    <property type="molecule type" value="Genomic_DNA"/>
</dbReference>